<dbReference type="Pfam" id="PF13517">
    <property type="entry name" value="FG-GAP_3"/>
    <property type="match status" value="2"/>
</dbReference>
<evidence type="ECO:0000259" key="4">
    <source>
        <dbReference type="Pfam" id="PF07593"/>
    </source>
</evidence>
<dbReference type="SUPFAM" id="SSF48452">
    <property type="entry name" value="TPR-like"/>
    <property type="match status" value="1"/>
</dbReference>
<dbReference type="Pfam" id="PF14559">
    <property type="entry name" value="TPR_19"/>
    <property type="match status" value="1"/>
</dbReference>
<dbReference type="InterPro" id="IPR027039">
    <property type="entry name" value="Crtac1"/>
</dbReference>
<dbReference type="Proteomes" id="UP000317835">
    <property type="component" value="Chromosome"/>
</dbReference>
<dbReference type="KEGG" id="tpla:ElP_51430"/>
<keyword evidence="3" id="KW-0812">Transmembrane</keyword>
<dbReference type="InterPro" id="IPR028994">
    <property type="entry name" value="Integrin_alpha_N"/>
</dbReference>
<gene>
    <name evidence="5" type="ORF">ElP_51430</name>
</gene>
<dbReference type="AlphaFoldDB" id="A0A518H8P2"/>
<organism evidence="5 6">
    <name type="scientific">Tautonia plasticadhaerens</name>
    <dbReference type="NCBI Taxonomy" id="2527974"/>
    <lineage>
        <taxon>Bacteria</taxon>
        <taxon>Pseudomonadati</taxon>
        <taxon>Planctomycetota</taxon>
        <taxon>Planctomycetia</taxon>
        <taxon>Isosphaerales</taxon>
        <taxon>Isosphaeraceae</taxon>
        <taxon>Tautonia</taxon>
    </lineage>
</organism>
<keyword evidence="3" id="KW-0472">Membrane</keyword>
<feature type="domain" description="ASPIC/UnbV" evidence="4">
    <location>
        <begin position="893"/>
        <end position="954"/>
    </location>
</feature>
<sequence length="982" mass="105484">MGGGARWIGSTRTRKIWLGLGLLGVAIPLGWLALDSRVERWSRVSRAIEEARMALEEGRPATARRILARMAGEARGRGDFWLAMGSCELELGRLDRAEEAWARVPPSSPEAGPAAVLRARYLVRQGRLAEAEALLTPELLEAPGEHAVEACHLLATSLKMQGRRDEAVRLYRERFDRLGRPAVVLREIWSLRYETFPIEKVGALLGRANRDAPEDDRVWLGLAHLAILGGRIDDADGWLRRCLGRRPADPAVWRIRLDWALMKADPAAALAAIEHLDDSMLAPADVLELASWFALQRGDDRRRREAIVGALRHDPSRAALLEQLAFLETRRGAGDRASELRARKSGWERDFKEYERLLFDDEPLAHAPELARLALALGWSFESDRWARLVTGGGIGSGTKGEDHPPDSPTVGDLVAELRAVGLGDSDDRSAPEGGLTVFPTFRDRAGEVGLDFRYNPGRVDPGRSLPEMMGGGVALIDVEGDGWLDVYLVQGGPFPPPEDGRNADRLFRNRGDGTFEDVTVAAGLGGLPGGYGFGVVAGDADGDGLSDLFISRWESYQLLRNRGDGTFGDVTESSGLGGSRGWPSSSAFADLDADGDIDLYVCHYLEFDPGSSLAETSGVITADAYNPRRFVAEPDHLFRNDGGRFVDVSGEAGITEADADGRGLGVVSCDFDGDGTLDLYVANDMTGNHLFLNRGGLRFDQVGERSGGSASAEGRYQASMGVACGDLEGDGRPDLAVTNYYGEGAAFYRNLGGGMFAESAAVAGLLTPSRFLLGFGVAFLDANNDGRLDLATANGHVNDFRPETPFAMPAQLLLGSGDGRLVDATGAAGADWAAPRVGRGLAVGDLDNDGRPDVVIVPQDGPIAYLHNETVEAGNSILLRLEARSTATSAEGARVSVEAEGRRQFGWRVGGGSYQSSGDPRLAFGLGVSDRVERIEVRWPSGGVSEYLDLPGGSAWTLREGDSEPIPLPASEPAPARWRAP</sequence>
<keyword evidence="3" id="KW-1133">Transmembrane helix</keyword>
<name>A0A518H8P2_9BACT</name>
<dbReference type="Gene3D" id="1.25.40.10">
    <property type="entry name" value="Tetratricopeptide repeat domain"/>
    <property type="match status" value="2"/>
</dbReference>
<dbReference type="OrthoDB" id="1488345at2"/>
<dbReference type="PANTHER" id="PTHR16026">
    <property type="entry name" value="CARTILAGE ACIDIC PROTEIN 1"/>
    <property type="match status" value="1"/>
</dbReference>
<dbReference type="PANTHER" id="PTHR16026:SF0">
    <property type="entry name" value="CARTILAGE ACIDIC PROTEIN 1"/>
    <property type="match status" value="1"/>
</dbReference>
<feature type="region of interest" description="Disordered" evidence="2">
    <location>
        <begin position="957"/>
        <end position="982"/>
    </location>
</feature>
<dbReference type="Pfam" id="PF07593">
    <property type="entry name" value="UnbV_ASPIC"/>
    <property type="match status" value="1"/>
</dbReference>
<evidence type="ECO:0000256" key="1">
    <source>
        <dbReference type="ARBA" id="ARBA00022729"/>
    </source>
</evidence>
<dbReference type="SUPFAM" id="SSF69318">
    <property type="entry name" value="Integrin alpha N-terminal domain"/>
    <property type="match status" value="1"/>
</dbReference>
<evidence type="ECO:0000313" key="5">
    <source>
        <dbReference type="EMBL" id="QDV37210.1"/>
    </source>
</evidence>
<evidence type="ECO:0000256" key="2">
    <source>
        <dbReference type="SAM" id="MobiDB-lite"/>
    </source>
</evidence>
<dbReference type="InterPro" id="IPR013517">
    <property type="entry name" value="FG-GAP"/>
</dbReference>
<evidence type="ECO:0000256" key="3">
    <source>
        <dbReference type="SAM" id="Phobius"/>
    </source>
</evidence>
<dbReference type="InterPro" id="IPR011519">
    <property type="entry name" value="UnbV_ASPIC"/>
</dbReference>
<feature type="transmembrane region" description="Helical" evidence="3">
    <location>
        <begin position="16"/>
        <end position="34"/>
    </location>
</feature>
<dbReference type="Gene3D" id="2.130.10.130">
    <property type="entry name" value="Integrin alpha, N-terminal"/>
    <property type="match status" value="3"/>
</dbReference>
<reference evidence="5 6" key="1">
    <citation type="submission" date="2019-02" db="EMBL/GenBank/DDBJ databases">
        <title>Deep-cultivation of Planctomycetes and their phenomic and genomic characterization uncovers novel biology.</title>
        <authorList>
            <person name="Wiegand S."/>
            <person name="Jogler M."/>
            <person name="Boedeker C."/>
            <person name="Pinto D."/>
            <person name="Vollmers J."/>
            <person name="Rivas-Marin E."/>
            <person name="Kohn T."/>
            <person name="Peeters S.H."/>
            <person name="Heuer A."/>
            <person name="Rast P."/>
            <person name="Oberbeckmann S."/>
            <person name="Bunk B."/>
            <person name="Jeske O."/>
            <person name="Meyerdierks A."/>
            <person name="Storesund J.E."/>
            <person name="Kallscheuer N."/>
            <person name="Luecker S."/>
            <person name="Lage O.M."/>
            <person name="Pohl T."/>
            <person name="Merkel B.J."/>
            <person name="Hornburger P."/>
            <person name="Mueller R.-W."/>
            <person name="Bruemmer F."/>
            <person name="Labrenz M."/>
            <person name="Spormann A.M."/>
            <person name="Op den Camp H."/>
            <person name="Overmann J."/>
            <person name="Amann R."/>
            <person name="Jetten M.S.M."/>
            <person name="Mascher T."/>
            <person name="Medema M.H."/>
            <person name="Devos D.P."/>
            <person name="Kaster A.-K."/>
            <person name="Ovreas L."/>
            <person name="Rohde M."/>
            <person name="Galperin M.Y."/>
            <person name="Jogler C."/>
        </authorList>
    </citation>
    <scope>NUCLEOTIDE SEQUENCE [LARGE SCALE GENOMIC DNA]</scope>
    <source>
        <strain evidence="5 6">ElP</strain>
    </source>
</reference>
<dbReference type="InterPro" id="IPR011990">
    <property type="entry name" value="TPR-like_helical_dom_sf"/>
</dbReference>
<protein>
    <submittedName>
        <fullName evidence="5">FG-GAP repeat protein</fullName>
    </submittedName>
</protein>
<keyword evidence="6" id="KW-1185">Reference proteome</keyword>
<evidence type="ECO:0000313" key="6">
    <source>
        <dbReference type="Proteomes" id="UP000317835"/>
    </source>
</evidence>
<keyword evidence="1" id="KW-0732">Signal</keyword>
<proteinExistence type="predicted"/>
<dbReference type="EMBL" id="CP036426">
    <property type="protein sequence ID" value="QDV37210.1"/>
    <property type="molecule type" value="Genomic_DNA"/>
</dbReference>
<accession>A0A518H8P2</accession>